<comment type="caution">
    <text evidence="2">The sequence shown here is derived from an EMBL/GenBank/DDBJ whole genome shotgun (WGS) entry which is preliminary data.</text>
</comment>
<accession>A0A3M2RL10</accession>
<evidence type="ECO:0000256" key="1">
    <source>
        <dbReference type="SAM" id="Phobius"/>
    </source>
</evidence>
<sequence>METRYKEVPTSIVVNIFMIKLFGETLAFYV</sequence>
<keyword evidence="1" id="KW-1133">Transmembrane helix</keyword>
<protein>
    <submittedName>
        <fullName evidence="2">Uncharacterized protein</fullName>
    </submittedName>
</protein>
<name>A0A3M2RL10_9GAMM</name>
<feature type="transmembrane region" description="Helical" evidence="1">
    <location>
        <begin position="12"/>
        <end position="29"/>
    </location>
</feature>
<reference evidence="2 3" key="1">
    <citation type="submission" date="2018-08" db="EMBL/GenBank/DDBJ databases">
        <title>Whole Genome Sequence of the Moderate Halophilic Marine Bacterium Marinobacter litoralis Sw-45.</title>
        <authorList>
            <person name="Musa H."/>
        </authorList>
    </citation>
    <scope>NUCLEOTIDE SEQUENCE [LARGE SCALE GENOMIC DNA]</scope>
    <source>
        <strain evidence="2 3">Sw-45</strain>
    </source>
</reference>
<dbReference type="EMBL" id="QMDL01000001">
    <property type="protein sequence ID" value="RMJ05928.1"/>
    <property type="molecule type" value="Genomic_DNA"/>
</dbReference>
<evidence type="ECO:0000313" key="3">
    <source>
        <dbReference type="Proteomes" id="UP000265903"/>
    </source>
</evidence>
<keyword evidence="3" id="KW-1185">Reference proteome</keyword>
<proteinExistence type="predicted"/>
<dbReference type="AlphaFoldDB" id="A0A3M2RL10"/>
<keyword evidence="1" id="KW-0472">Membrane</keyword>
<keyword evidence="1" id="KW-0812">Transmembrane</keyword>
<evidence type="ECO:0000313" key="2">
    <source>
        <dbReference type="EMBL" id="RMJ05928.1"/>
    </source>
</evidence>
<gene>
    <name evidence="2" type="ORF">DOQ08_00604</name>
</gene>
<organism evidence="2 3">
    <name type="scientific">Marinobacter litoralis</name>
    <dbReference type="NCBI Taxonomy" id="187981"/>
    <lineage>
        <taxon>Bacteria</taxon>
        <taxon>Pseudomonadati</taxon>
        <taxon>Pseudomonadota</taxon>
        <taxon>Gammaproteobacteria</taxon>
        <taxon>Pseudomonadales</taxon>
        <taxon>Marinobacteraceae</taxon>
        <taxon>Marinobacter</taxon>
    </lineage>
</organism>
<dbReference type="Proteomes" id="UP000265903">
    <property type="component" value="Unassembled WGS sequence"/>
</dbReference>